<dbReference type="OrthoDB" id="2990138at2"/>
<dbReference type="Gene3D" id="2.30.30.110">
    <property type="match status" value="1"/>
</dbReference>
<reference evidence="2" key="1">
    <citation type="submission" date="2016-01" db="EMBL/GenBank/DDBJ databases">
        <authorList>
            <person name="Mitreva M."/>
            <person name="Pepin K.H."/>
            <person name="Mihindukulasuriya K.A."/>
            <person name="Fulton R."/>
            <person name="Fronick C."/>
            <person name="O'Laughlin M."/>
            <person name="Miner T."/>
            <person name="Herter B."/>
            <person name="Rosa B.A."/>
            <person name="Cordes M."/>
            <person name="Tomlinson C."/>
            <person name="Wollam A."/>
            <person name="Palsikar V.B."/>
            <person name="Mardis E.R."/>
            <person name="Wilson R.K."/>
        </authorList>
    </citation>
    <scope>NUCLEOTIDE SEQUENCE [LARGE SCALE GENOMIC DNA]</scope>
    <source>
        <strain evidence="2">DNF01167</strain>
    </source>
</reference>
<gene>
    <name evidence="1" type="ORF">HMPREF3186_01248</name>
</gene>
<organism evidence="1 2">
    <name type="scientific">Gemella haemolysans</name>
    <dbReference type="NCBI Taxonomy" id="1379"/>
    <lineage>
        <taxon>Bacteria</taxon>
        <taxon>Bacillati</taxon>
        <taxon>Bacillota</taxon>
        <taxon>Bacilli</taxon>
        <taxon>Bacillales</taxon>
        <taxon>Gemellaceae</taxon>
        <taxon>Gemella</taxon>
    </lineage>
</organism>
<proteinExistence type="predicted"/>
<dbReference type="STRING" id="1379.HMPREF3186_01248"/>
<dbReference type="AlphaFoldDB" id="A0A133ZUY9"/>
<accession>A0A133ZUY9</accession>
<protein>
    <recommendedName>
        <fullName evidence="3">Type II toxin-antitoxin system PemK/MazF family toxin</fullName>
    </recommendedName>
</protein>
<comment type="caution">
    <text evidence="1">The sequence shown here is derived from an EMBL/GenBank/DDBJ whole genome shotgun (WGS) entry which is preliminary data.</text>
</comment>
<evidence type="ECO:0008006" key="3">
    <source>
        <dbReference type="Google" id="ProtNLM"/>
    </source>
</evidence>
<dbReference type="InterPro" id="IPR011067">
    <property type="entry name" value="Plasmid_toxin/cell-grow_inhib"/>
</dbReference>
<dbReference type="PATRIC" id="fig|1379.3.peg.1228"/>
<evidence type="ECO:0000313" key="1">
    <source>
        <dbReference type="EMBL" id="KXB59261.1"/>
    </source>
</evidence>
<dbReference type="EMBL" id="LSDC01000078">
    <property type="protein sequence ID" value="KXB59261.1"/>
    <property type="molecule type" value="Genomic_DNA"/>
</dbReference>
<sequence>MSNQQFEGCIKKSRLPYYDIVSGNIKFKARPVLLIKAEKNEGACDFTVLPLWSISVKMNINSEYDIPIDKNVYPLLNLTRDTSYIRTHKLMTLHTSQLSNQTIANLKELYPDLWSNIVSKIQEYLSGLK</sequence>
<dbReference type="RefSeq" id="WP_060914372.1">
    <property type="nucleotide sequence ID" value="NZ_KQ959967.1"/>
</dbReference>
<evidence type="ECO:0000313" key="2">
    <source>
        <dbReference type="Proteomes" id="UP000070355"/>
    </source>
</evidence>
<name>A0A133ZUY9_9BACL</name>
<dbReference type="Proteomes" id="UP000070355">
    <property type="component" value="Unassembled WGS sequence"/>
</dbReference>